<feature type="transmembrane region" description="Helical" evidence="1">
    <location>
        <begin position="319"/>
        <end position="347"/>
    </location>
</feature>
<feature type="transmembrane region" description="Helical" evidence="1">
    <location>
        <begin position="246"/>
        <end position="265"/>
    </location>
</feature>
<evidence type="ECO:0000313" key="3">
    <source>
        <dbReference type="Proteomes" id="UP000319576"/>
    </source>
</evidence>
<feature type="transmembrane region" description="Helical" evidence="1">
    <location>
        <begin position="92"/>
        <end position="112"/>
    </location>
</feature>
<feature type="transmembrane region" description="Helical" evidence="1">
    <location>
        <begin position="119"/>
        <end position="140"/>
    </location>
</feature>
<evidence type="ECO:0000313" key="2">
    <source>
        <dbReference type="EMBL" id="QDU18223.1"/>
    </source>
</evidence>
<sequence>MQLYCPACQSAFTGVSRCPRCAGLLLMPEEAAFLAADPDAAAPRPDRPTAAGRLVVGTVAALGAYLALRKFLTGWAAATAADADGWWATDDALVAVLVLQAVSAVFGSLLAGAGRSGGLWLGCVVGGTTGGLFLAAEVAGGAPPGYLVLLVQPAVLAVLGGVAGALGGRVWAGVPELDMPTPAVRRSSSINLGEVVAKPQGRPTVWWKVLAGGAVVVVGVGFADPARRLVERNSKGALRTASMGQARFLSAQLATLAVLGGAALAAAGTGAGVRHGILAGVFGAAGVAGLTLAQGALPAPAGYLAEHMNLDAADGNNPLVLGAVGFGLVVAGVVGGWLGGTLFLPLAPPNMRRGRARLA</sequence>
<dbReference type="KEGG" id="uli:ETAA1_01060"/>
<dbReference type="RefSeq" id="WP_202920559.1">
    <property type="nucleotide sequence ID" value="NZ_CP036273.1"/>
</dbReference>
<organism evidence="2 3">
    <name type="scientific">Urbifossiella limnaea</name>
    <dbReference type="NCBI Taxonomy" id="2528023"/>
    <lineage>
        <taxon>Bacteria</taxon>
        <taxon>Pseudomonadati</taxon>
        <taxon>Planctomycetota</taxon>
        <taxon>Planctomycetia</taxon>
        <taxon>Gemmatales</taxon>
        <taxon>Gemmataceae</taxon>
        <taxon>Urbifossiella</taxon>
    </lineage>
</organism>
<name>A0A517XL41_9BACT</name>
<feature type="transmembrane region" description="Helical" evidence="1">
    <location>
        <begin position="205"/>
        <end position="226"/>
    </location>
</feature>
<keyword evidence="3" id="KW-1185">Reference proteome</keyword>
<gene>
    <name evidence="2" type="ORF">ETAA1_01060</name>
</gene>
<accession>A0A517XL41</accession>
<protein>
    <submittedName>
        <fullName evidence="2">Uncharacterized protein</fullName>
    </submittedName>
</protein>
<feature type="transmembrane region" description="Helical" evidence="1">
    <location>
        <begin position="146"/>
        <end position="166"/>
    </location>
</feature>
<dbReference type="EMBL" id="CP036273">
    <property type="protein sequence ID" value="QDU18223.1"/>
    <property type="molecule type" value="Genomic_DNA"/>
</dbReference>
<proteinExistence type="predicted"/>
<dbReference type="Proteomes" id="UP000319576">
    <property type="component" value="Chromosome"/>
</dbReference>
<keyword evidence="1" id="KW-0472">Membrane</keyword>
<keyword evidence="1" id="KW-0812">Transmembrane</keyword>
<dbReference type="AlphaFoldDB" id="A0A517XL41"/>
<feature type="transmembrane region" description="Helical" evidence="1">
    <location>
        <begin position="277"/>
        <end position="299"/>
    </location>
</feature>
<feature type="transmembrane region" description="Helical" evidence="1">
    <location>
        <begin position="54"/>
        <end position="72"/>
    </location>
</feature>
<keyword evidence="1" id="KW-1133">Transmembrane helix</keyword>
<evidence type="ECO:0000256" key="1">
    <source>
        <dbReference type="SAM" id="Phobius"/>
    </source>
</evidence>
<reference evidence="2 3" key="1">
    <citation type="submission" date="2019-02" db="EMBL/GenBank/DDBJ databases">
        <title>Deep-cultivation of Planctomycetes and their phenomic and genomic characterization uncovers novel biology.</title>
        <authorList>
            <person name="Wiegand S."/>
            <person name="Jogler M."/>
            <person name="Boedeker C."/>
            <person name="Pinto D."/>
            <person name="Vollmers J."/>
            <person name="Rivas-Marin E."/>
            <person name="Kohn T."/>
            <person name="Peeters S.H."/>
            <person name="Heuer A."/>
            <person name="Rast P."/>
            <person name="Oberbeckmann S."/>
            <person name="Bunk B."/>
            <person name="Jeske O."/>
            <person name="Meyerdierks A."/>
            <person name="Storesund J.E."/>
            <person name="Kallscheuer N."/>
            <person name="Luecker S."/>
            <person name="Lage O.M."/>
            <person name="Pohl T."/>
            <person name="Merkel B.J."/>
            <person name="Hornburger P."/>
            <person name="Mueller R.-W."/>
            <person name="Bruemmer F."/>
            <person name="Labrenz M."/>
            <person name="Spormann A.M."/>
            <person name="Op den Camp H."/>
            <person name="Overmann J."/>
            <person name="Amann R."/>
            <person name="Jetten M.S.M."/>
            <person name="Mascher T."/>
            <person name="Medema M.H."/>
            <person name="Devos D.P."/>
            <person name="Kaster A.-K."/>
            <person name="Ovreas L."/>
            <person name="Rohde M."/>
            <person name="Galperin M.Y."/>
            <person name="Jogler C."/>
        </authorList>
    </citation>
    <scope>NUCLEOTIDE SEQUENCE [LARGE SCALE GENOMIC DNA]</scope>
    <source>
        <strain evidence="2 3">ETA_A1</strain>
    </source>
</reference>